<name>A0A371CXA6_9APHY</name>
<keyword evidence="2" id="KW-1185">Reference proteome</keyword>
<dbReference type="OrthoDB" id="444848at2759"/>
<protein>
    <submittedName>
        <fullName evidence="1">Uncharacterized protein</fullName>
    </submittedName>
</protein>
<dbReference type="Proteomes" id="UP000256964">
    <property type="component" value="Unassembled WGS sequence"/>
</dbReference>
<organism evidence="1 2">
    <name type="scientific">Lentinus brumalis</name>
    <dbReference type="NCBI Taxonomy" id="2498619"/>
    <lineage>
        <taxon>Eukaryota</taxon>
        <taxon>Fungi</taxon>
        <taxon>Dikarya</taxon>
        <taxon>Basidiomycota</taxon>
        <taxon>Agaricomycotina</taxon>
        <taxon>Agaricomycetes</taxon>
        <taxon>Polyporales</taxon>
        <taxon>Polyporaceae</taxon>
        <taxon>Lentinus</taxon>
    </lineage>
</organism>
<reference evidence="1 2" key="1">
    <citation type="journal article" date="2018" name="Biotechnol. Biofuels">
        <title>Integrative visual omics of the white-rot fungus Polyporus brumalis exposes the biotechnological potential of its oxidative enzymes for delignifying raw plant biomass.</title>
        <authorList>
            <person name="Miyauchi S."/>
            <person name="Rancon A."/>
            <person name="Drula E."/>
            <person name="Hage H."/>
            <person name="Chaduli D."/>
            <person name="Favel A."/>
            <person name="Grisel S."/>
            <person name="Henrissat B."/>
            <person name="Herpoel-Gimbert I."/>
            <person name="Ruiz-Duenas F.J."/>
            <person name="Chevret D."/>
            <person name="Hainaut M."/>
            <person name="Lin J."/>
            <person name="Wang M."/>
            <person name="Pangilinan J."/>
            <person name="Lipzen A."/>
            <person name="Lesage-Meessen L."/>
            <person name="Navarro D."/>
            <person name="Riley R."/>
            <person name="Grigoriev I.V."/>
            <person name="Zhou S."/>
            <person name="Raouche S."/>
            <person name="Rosso M.N."/>
        </authorList>
    </citation>
    <scope>NUCLEOTIDE SEQUENCE [LARGE SCALE GENOMIC DNA]</scope>
    <source>
        <strain evidence="1 2">BRFM 1820</strain>
    </source>
</reference>
<feature type="non-terminal residue" evidence="1">
    <location>
        <position position="1"/>
    </location>
</feature>
<accession>A0A371CXA6</accession>
<dbReference type="AlphaFoldDB" id="A0A371CXA6"/>
<dbReference type="STRING" id="139420.A0A371CXA6"/>
<sequence>TKWPEKVTLAFFADQITTRCSTGFSPFYLLHGMHPILPCDLTEVTLMMSGYWAGLSSADLLALRMC</sequence>
<dbReference type="EMBL" id="KZ857444">
    <property type="protein sequence ID" value="RDX44909.1"/>
    <property type="molecule type" value="Genomic_DNA"/>
</dbReference>
<evidence type="ECO:0000313" key="2">
    <source>
        <dbReference type="Proteomes" id="UP000256964"/>
    </source>
</evidence>
<gene>
    <name evidence="1" type="ORF">OH76DRAFT_1358970</name>
</gene>
<evidence type="ECO:0000313" key="1">
    <source>
        <dbReference type="EMBL" id="RDX44909.1"/>
    </source>
</evidence>
<proteinExistence type="predicted"/>